<organism evidence="3 4">
    <name type="scientific">Perilla frutescens var. hirtella</name>
    <name type="common">Perilla citriodora</name>
    <name type="synonym">Perilla setoyensis</name>
    <dbReference type="NCBI Taxonomy" id="608512"/>
    <lineage>
        <taxon>Eukaryota</taxon>
        <taxon>Viridiplantae</taxon>
        <taxon>Streptophyta</taxon>
        <taxon>Embryophyta</taxon>
        <taxon>Tracheophyta</taxon>
        <taxon>Spermatophyta</taxon>
        <taxon>Magnoliopsida</taxon>
        <taxon>eudicotyledons</taxon>
        <taxon>Gunneridae</taxon>
        <taxon>Pentapetalae</taxon>
        <taxon>asterids</taxon>
        <taxon>lamiids</taxon>
        <taxon>Lamiales</taxon>
        <taxon>Lamiaceae</taxon>
        <taxon>Nepetoideae</taxon>
        <taxon>Elsholtzieae</taxon>
        <taxon>Perilla</taxon>
    </lineage>
</organism>
<reference evidence="3 4" key="1">
    <citation type="journal article" date="2021" name="Nat. Commun.">
        <title>Incipient diploidization of the medicinal plant Perilla within 10,000 years.</title>
        <authorList>
            <person name="Zhang Y."/>
            <person name="Shen Q."/>
            <person name="Leng L."/>
            <person name="Zhang D."/>
            <person name="Chen S."/>
            <person name="Shi Y."/>
            <person name="Ning Z."/>
            <person name="Chen S."/>
        </authorList>
    </citation>
    <scope>NUCLEOTIDE SEQUENCE [LARGE SCALE GENOMIC DNA]</scope>
    <source>
        <strain evidence="4">cv. PC099</strain>
    </source>
</reference>
<proteinExistence type="predicted"/>
<dbReference type="EMBL" id="SDAM02002688">
    <property type="protein sequence ID" value="KAH6821086.1"/>
    <property type="molecule type" value="Genomic_DNA"/>
</dbReference>
<name>A0AAD4ITK3_PERFH</name>
<dbReference type="Pfam" id="PF18441">
    <property type="entry name" value="Hen1_Lam_C"/>
    <property type="match status" value="1"/>
</dbReference>
<dbReference type="Pfam" id="PF17842">
    <property type="entry name" value="dsRBD2"/>
    <property type="match status" value="1"/>
</dbReference>
<evidence type="ECO:0000259" key="1">
    <source>
        <dbReference type="Pfam" id="PF17842"/>
    </source>
</evidence>
<dbReference type="Proteomes" id="UP001190926">
    <property type="component" value="Unassembled WGS sequence"/>
</dbReference>
<feature type="domain" description="Small RNA 2'-O-methyltransferase Hen1 La-motif C-terminal" evidence="2">
    <location>
        <begin position="17"/>
        <end position="107"/>
    </location>
</feature>
<gene>
    <name evidence="3" type="ORF">C2S53_015369</name>
</gene>
<dbReference type="InterPro" id="IPR040870">
    <property type="entry name" value="HEN1_dsRBD2"/>
</dbReference>
<comment type="caution">
    <text evidence="3">The sequence shown here is derived from an EMBL/GenBank/DDBJ whole genome shotgun (WGS) entry which is preliminary data.</text>
</comment>
<dbReference type="InterPro" id="IPR040813">
    <property type="entry name" value="Hen1_Lam_C"/>
</dbReference>
<dbReference type="AlphaFoldDB" id="A0AAD4ITK3"/>
<evidence type="ECO:0000313" key="4">
    <source>
        <dbReference type="Proteomes" id="UP001190926"/>
    </source>
</evidence>
<feature type="domain" description="HEN1 double-stranded RNA binding" evidence="1">
    <location>
        <begin position="110"/>
        <end position="157"/>
    </location>
</feature>
<keyword evidence="4" id="KW-1185">Reference proteome</keyword>
<protein>
    <submittedName>
        <fullName evidence="3">Uncharacterized protein</fullName>
    </submittedName>
</protein>
<evidence type="ECO:0000259" key="2">
    <source>
        <dbReference type="Pfam" id="PF18441"/>
    </source>
</evidence>
<evidence type="ECO:0000313" key="3">
    <source>
        <dbReference type="EMBL" id="KAH6821086.1"/>
    </source>
</evidence>
<sequence>MSLVSREASKLTDLVKISEDQLVSLCRTIGKASSEMRIYSSAPKNIFENSSELQAKQASHVEGSLNIRASYFAGQEVYGDAILASVGYTWKSTVLFHEDISLSSYYSKTPSGAYKISRDAILAAQLPFAFTTKSNWRGSFPRDILCAFCRSHHLYDPAKS</sequence>
<accession>A0AAD4ITK3</accession>